<evidence type="ECO:0000313" key="2">
    <source>
        <dbReference type="Proteomes" id="UP000000851"/>
    </source>
</evidence>
<reference evidence="1 2" key="1">
    <citation type="journal article" date="2009" name="Stand. Genomic Sci.">
        <title>Complete genome sequence of Catenulispora acidiphila type strain (ID 139908).</title>
        <authorList>
            <person name="Copeland A."/>
            <person name="Lapidus A."/>
            <person name="Glavina Del Rio T."/>
            <person name="Nolan M."/>
            <person name="Lucas S."/>
            <person name="Chen F."/>
            <person name="Tice H."/>
            <person name="Cheng J.F."/>
            <person name="Bruce D."/>
            <person name="Goodwin L."/>
            <person name="Pitluck S."/>
            <person name="Mikhailova N."/>
            <person name="Pati A."/>
            <person name="Ivanova N."/>
            <person name="Mavromatis K."/>
            <person name="Chen A."/>
            <person name="Palaniappan K."/>
            <person name="Chain P."/>
            <person name="Land M."/>
            <person name="Hauser L."/>
            <person name="Chang Y.J."/>
            <person name="Jeffries C.D."/>
            <person name="Chertkov O."/>
            <person name="Brettin T."/>
            <person name="Detter J.C."/>
            <person name="Han C."/>
            <person name="Ali Z."/>
            <person name="Tindall B.J."/>
            <person name="Goker M."/>
            <person name="Bristow J."/>
            <person name="Eisen J.A."/>
            <person name="Markowitz V."/>
            <person name="Hugenholtz P."/>
            <person name="Kyrpides N.C."/>
            <person name="Klenk H.P."/>
        </authorList>
    </citation>
    <scope>NUCLEOTIDE SEQUENCE [LARGE SCALE GENOMIC DNA]</scope>
    <source>
        <strain evidence="2">DSM 44928 / JCM 14897 / NBRC 102108 / NRRL B-24433 / ID139908</strain>
    </source>
</reference>
<organism evidence="1 2">
    <name type="scientific">Catenulispora acidiphila (strain DSM 44928 / JCM 14897 / NBRC 102108 / NRRL B-24433 / ID139908)</name>
    <dbReference type="NCBI Taxonomy" id="479433"/>
    <lineage>
        <taxon>Bacteria</taxon>
        <taxon>Bacillati</taxon>
        <taxon>Actinomycetota</taxon>
        <taxon>Actinomycetes</taxon>
        <taxon>Catenulisporales</taxon>
        <taxon>Catenulisporaceae</taxon>
        <taxon>Catenulispora</taxon>
    </lineage>
</organism>
<dbReference type="RefSeq" id="WP_015794115.1">
    <property type="nucleotide sequence ID" value="NC_013131.1"/>
</dbReference>
<proteinExistence type="predicted"/>
<dbReference type="InParanoid" id="C7QAR3"/>
<dbReference type="Proteomes" id="UP000000851">
    <property type="component" value="Chromosome"/>
</dbReference>
<accession>C7QAR3</accession>
<dbReference type="EMBL" id="CP001700">
    <property type="protein sequence ID" value="ACU74386.1"/>
    <property type="molecule type" value="Genomic_DNA"/>
</dbReference>
<sequence>MAPRTTTSYLNATQLAARGWTPAMIRDFLGRPDRTEFVPRFRRAAPTLLFALARVQAAERAPTFAPRRDLAARRSAISKQAADRRRVEVLRLMAADEIPIPRLAPDVLADRAVRHREPRNSIDAAKADSNTLNRWKVNYLRHHLTHYDSMLEGLFGQIGRAAAEKLLRRRALEAIAKTYPDLLDECQRQLRISERRG</sequence>
<gene>
    <name evidence="1" type="ordered locus">Caci_5527</name>
</gene>
<dbReference type="KEGG" id="cai:Caci_5527"/>
<keyword evidence="2" id="KW-1185">Reference proteome</keyword>
<dbReference type="eggNOG" id="ENOG5032T12">
    <property type="taxonomic scope" value="Bacteria"/>
</dbReference>
<protein>
    <submittedName>
        <fullName evidence="1">Uncharacterized protein</fullName>
    </submittedName>
</protein>
<dbReference type="AlphaFoldDB" id="C7QAR3"/>
<evidence type="ECO:0000313" key="1">
    <source>
        <dbReference type="EMBL" id="ACU74386.1"/>
    </source>
</evidence>
<dbReference type="OrthoDB" id="2030441at2"/>
<dbReference type="HOGENOM" id="CLU_1427322_0_0_11"/>
<dbReference type="STRING" id="479433.Caci_5527"/>
<name>C7QAR3_CATAD</name>